<keyword evidence="4" id="KW-0808">Transferase</keyword>
<keyword evidence="2" id="KW-1133">Transmembrane helix</keyword>
<evidence type="ECO:0000256" key="2">
    <source>
        <dbReference type="SAM" id="Phobius"/>
    </source>
</evidence>
<feature type="domain" description="Protein kinase" evidence="3">
    <location>
        <begin position="1"/>
        <end position="276"/>
    </location>
</feature>
<feature type="region of interest" description="Disordered" evidence="1">
    <location>
        <begin position="279"/>
        <end position="302"/>
    </location>
</feature>
<evidence type="ECO:0000313" key="4">
    <source>
        <dbReference type="EMBL" id="KZW00295.1"/>
    </source>
</evidence>
<name>A0A165N6L8_EXIGL</name>
<dbReference type="InterPro" id="IPR011009">
    <property type="entry name" value="Kinase-like_dom_sf"/>
</dbReference>
<dbReference type="Pfam" id="PF00069">
    <property type="entry name" value="Pkinase"/>
    <property type="match status" value="1"/>
</dbReference>
<dbReference type="InterPro" id="IPR000719">
    <property type="entry name" value="Prot_kinase_dom"/>
</dbReference>
<dbReference type="GO" id="GO:0004674">
    <property type="term" value="F:protein serine/threonine kinase activity"/>
    <property type="evidence" value="ECO:0007669"/>
    <property type="project" value="TreeGrafter"/>
</dbReference>
<keyword evidence="5" id="KW-1185">Reference proteome</keyword>
<keyword evidence="2" id="KW-0812">Transmembrane</keyword>
<organism evidence="4 5">
    <name type="scientific">Exidia glandulosa HHB12029</name>
    <dbReference type="NCBI Taxonomy" id="1314781"/>
    <lineage>
        <taxon>Eukaryota</taxon>
        <taxon>Fungi</taxon>
        <taxon>Dikarya</taxon>
        <taxon>Basidiomycota</taxon>
        <taxon>Agaricomycotina</taxon>
        <taxon>Agaricomycetes</taxon>
        <taxon>Auriculariales</taxon>
        <taxon>Exidiaceae</taxon>
        <taxon>Exidia</taxon>
    </lineage>
</organism>
<keyword evidence="2" id="KW-0472">Membrane</keyword>
<dbReference type="InParanoid" id="A0A165N6L8"/>
<dbReference type="EMBL" id="KV425902">
    <property type="protein sequence ID" value="KZW00295.1"/>
    <property type="molecule type" value="Genomic_DNA"/>
</dbReference>
<accession>A0A165N6L8</accession>
<dbReference type="STRING" id="1314781.A0A165N6L8"/>
<feature type="transmembrane region" description="Helical" evidence="2">
    <location>
        <begin position="587"/>
        <end position="606"/>
    </location>
</feature>
<evidence type="ECO:0000256" key="1">
    <source>
        <dbReference type="SAM" id="MobiDB-lite"/>
    </source>
</evidence>
<evidence type="ECO:0000313" key="5">
    <source>
        <dbReference type="Proteomes" id="UP000077266"/>
    </source>
</evidence>
<sequence>MVSRWPALRDDTRISVRDPLVMPRTELQLAFTYQGLLDMFPVVVSTFPPDFRDIAYHSVQIWSKLQHPCIMPIVGISAERHELYVATPFAYKRTLREYIIIDSTVDRLRLLYDLARAITYLHTEGIVYGDLHNTNILMGDDATPIINFTFAVHESSEHTSDFRAWRQRTTVAGARYFAPELINDDTRLPTQASDIYALGCIAYELFSGRAPYEEELSDTIAEARILRNMRPTPERKLRSCGEASKLVRKLITRAWAHDPAQRPTAVVFTEKVKEALELRGQRDAAESKSLPPIPPEANDAASSTFEDVNANEHTARDEAKSIKDLELVRQAQNAGKDGQASGQPAVSDIVHHLLHASFAALAGPIDADNERRFLAAFSMKATWAITGCPHFARTLRLYGGPHPASVSPRALLRHGRLPSIMFQFRLVSSLLPFSEAVEGYEFNATVAWTAWRLVEPEQIRGRGRLVWMDSAYVADCSTASVVAKGFAFDTIIVRDGTFRIEHRTLAIQDVVQPAFFVPFSIAPQKTQTHLNTFQRCLTFVAWSLWPLQRFCAGARPYHLSVLAIAILLSSIPALISDDGARKAPGVIGLLLAAVLLMVHALGYMLAKGDALRARAAAMKLYEDGIRGAGESASQ</sequence>
<gene>
    <name evidence="4" type="ORF">EXIGLDRAFT_168298</name>
</gene>
<dbReference type="OrthoDB" id="1668230at2759"/>
<dbReference type="PANTHER" id="PTHR44329">
    <property type="entry name" value="SERINE/THREONINE-PROTEIN KINASE TNNI3K-RELATED"/>
    <property type="match status" value="1"/>
</dbReference>
<feature type="transmembrane region" description="Helical" evidence="2">
    <location>
        <begin position="557"/>
        <end position="575"/>
    </location>
</feature>
<proteinExistence type="predicted"/>
<dbReference type="Gene3D" id="1.10.510.10">
    <property type="entry name" value="Transferase(Phosphotransferase) domain 1"/>
    <property type="match status" value="1"/>
</dbReference>
<dbReference type="InterPro" id="IPR051681">
    <property type="entry name" value="Ser/Thr_Kinases-Pseudokinases"/>
</dbReference>
<keyword evidence="4" id="KW-0418">Kinase</keyword>
<protein>
    <submittedName>
        <fullName evidence="4">Kinase-like protein</fullName>
    </submittedName>
</protein>
<dbReference type="GO" id="GO:0005524">
    <property type="term" value="F:ATP binding"/>
    <property type="evidence" value="ECO:0007669"/>
    <property type="project" value="InterPro"/>
</dbReference>
<dbReference type="SUPFAM" id="SSF56112">
    <property type="entry name" value="Protein kinase-like (PK-like)"/>
    <property type="match status" value="1"/>
</dbReference>
<dbReference type="PROSITE" id="PS50011">
    <property type="entry name" value="PROTEIN_KINASE_DOM"/>
    <property type="match status" value="1"/>
</dbReference>
<dbReference type="Proteomes" id="UP000077266">
    <property type="component" value="Unassembled WGS sequence"/>
</dbReference>
<reference evidence="4 5" key="1">
    <citation type="journal article" date="2016" name="Mol. Biol. Evol.">
        <title>Comparative Genomics of Early-Diverging Mushroom-Forming Fungi Provides Insights into the Origins of Lignocellulose Decay Capabilities.</title>
        <authorList>
            <person name="Nagy L.G."/>
            <person name="Riley R."/>
            <person name="Tritt A."/>
            <person name="Adam C."/>
            <person name="Daum C."/>
            <person name="Floudas D."/>
            <person name="Sun H."/>
            <person name="Yadav J.S."/>
            <person name="Pangilinan J."/>
            <person name="Larsson K.H."/>
            <person name="Matsuura K."/>
            <person name="Barry K."/>
            <person name="Labutti K."/>
            <person name="Kuo R."/>
            <person name="Ohm R.A."/>
            <person name="Bhattacharya S.S."/>
            <person name="Shirouzu T."/>
            <person name="Yoshinaga Y."/>
            <person name="Martin F.M."/>
            <person name="Grigoriev I.V."/>
            <person name="Hibbett D.S."/>
        </authorList>
    </citation>
    <scope>NUCLEOTIDE SEQUENCE [LARGE SCALE GENOMIC DNA]</scope>
    <source>
        <strain evidence="4 5">HHB12029</strain>
    </source>
</reference>
<dbReference type="AlphaFoldDB" id="A0A165N6L8"/>
<evidence type="ECO:0000259" key="3">
    <source>
        <dbReference type="PROSITE" id="PS50011"/>
    </source>
</evidence>